<reference evidence="1 2" key="1">
    <citation type="submission" date="2018-08" db="EMBL/GenBank/DDBJ databases">
        <authorList>
            <person name="Hellinger R.D."/>
            <person name="Sparks H.E."/>
            <person name="Pedulla M.L."/>
            <person name="Garlena R.A."/>
            <person name="Russell D.A."/>
            <person name="Pope W.H."/>
            <person name="Jacobs-Sera D."/>
            <person name="Hatfull G.F."/>
        </authorList>
    </citation>
    <scope>NUCLEOTIDE SEQUENCE [LARGE SCALE GENOMIC DNA]</scope>
</reference>
<dbReference type="EMBL" id="MH744425">
    <property type="protein sequence ID" value="AYD82238.1"/>
    <property type="molecule type" value="Genomic_DNA"/>
</dbReference>
<keyword evidence="1" id="KW-0540">Nuclease</keyword>
<sequence>MTDYQVRRDYYDRPMVYPDGFVFKGDGPPGEWREGRGRDGKQKRWWYSKDAKGYGRASGAGKGLDTKDGLIDWAACQAAVGILLDASARSEVATLINEYDADPWYKGDDGGTRSGKERLKAAVEQARNTAGQHTAASAGTEFHKLGELRNKGQQPRIVQEHLKEPLAKYDKAVEPIEFLDQEMLVVNDKLELCGSVDYLMALPSGITTPDGVQHDEELVVVGDLKTGRWDAKRPMSVTCQLAAYGTGQRYDQETNTRSPLHPQINTKWGLMVHFPIMTKDPEVKFYWVDLELGLEAALLGKQVEAMRRRFSSKDSDLKELDLGRYHW</sequence>
<gene>
    <name evidence="1" type="primary">58</name>
    <name evidence="1" type="ORF">SEA_WAMBURGRXPRESS_59</name>
</gene>
<protein>
    <submittedName>
        <fullName evidence="1">Cas4 family exonuclease</fullName>
    </submittedName>
</protein>
<evidence type="ECO:0000313" key="2">
    <source>
        <dbReference type="Proteomes" id="UP000267267"/>
    </source>
</evidence>
<keyword evidence="1" id="KW-0269">Exonuclease</keyword>
<accession>A0A386KA21</accession>
<evidence type="ECO:0000313" key="1">
    <source>
        <dbReference type="EMBL" id="AYD82238.1"/>
    </source>
</evidence>
<organism evidence="1 2">
    <name type="scientific">Mycobacterium phage Wamburgrxpress</name>
    <dbReference type="NCBI Taxonomy" id="2315617"/>
    <lineage>
        <taxon>Viruses</taxon>
        <taxon>Duplodnaviria</taxon>
        <taxon>Heunggongvirae</taxon>
        <taxon>Uroviricota</taxon>
        <taxon>Caudoviricetes</taxon>
        <taxon>Vilmaviridae</taxon>
        <taxon>Lclasvirinae</taxon>
        <taxon>Bronvirus</taxon>
        <taxon>Bronvirus joedirt</taxon>
        <taxon>Mycobacterium virus JoeDirt</taxon>
    </lineage>
</organism>
<dbReference type="Proteomes" id="UP000267267">
    <property type="component" value="Segment"/>
</dbReference>
<keyword evidence="1" id="KW-0378">Hydrolase</keyword>
<name>A0A386KA21_9CAUD</name>
<dbReference type="GO" id="GO:0004527">
    <property type="term" value="F:exonuclease activity"/>
    <property type="evidence" value="ECO:0007669"/>
    <property type="project" value="UniProtKB-KW"/>
</dbReference>
<proteinExistence type="predicted"/>